<dbReference type="PANTHER" id="PTHR24171:SF8">
    <property type="entry name" value="BRCA1-ASSOCIATED RING DOMAIN PROTEIN 1"/>
    <property type="match status" value="1"/>
</dbReference>
<dbReference type="PROSITE" id="PS50297">
    <property type="entry name" value="ANK_REP_REGION"/>
    <property type="match status" value="1"/>
</dbReference>
<dbReference type="PANTHER" id="PTHR24171">
    <property type="entry name" value="ANKYRIN REPEAT DOMAIN-CONTAINING PROTEIN 39-RELATED"/>
    <property type="match status" value="1"/>
</dbReference>
<gene>
    <name evidence="5" type="ORF">SPIL2461_LOCUS8298</name>
</gene>
<evidence type="ECO:0000256" key="2">
    <source>
        <dbReference type="ARBA" id="ARBA00023043"/>
    </source>
</evidence>
<dbReference type="PROSITE" id="PS50088">
    <property type="entry name" value="ANK_REPEAT"/>
    <property type="match status" value="1"/>
</dbReference>
<name>A0A812PFL0_SYMPI</name>
<comment type="caution">
    <text evidence="5">The sequence shown here is derived from an EMBL/GenBank/DDBJ whole genome shotgun (WGS) entry which is preliminary data.</text>
</comment>
<protein>
    <submittedName>
        <fullName evidence="5">Uncharacterized protein</fullName>
    </submittedName>
</protein>
<dbReference type="SMART" id="SM00248">
    <property type="entry name" value="ANK"/>
    <property type="match status" value="2"/>
</dbReference>
<dbReference type="OrthoDB" id="421845at2759"/>
<sequence>MSESKDHSVPTWHGSARGWRRYTREVAWFVQGTPVHKRRYSATRLMGRSTGPARRLAMSWPQQSFDAADGALRLLRRLAQSPLVRKSLPNAAAICQQHFAFKRNPGESIGNFLVRETLVHEELVEAIVRLHEDKLGVPQDQKDFGLPSHAERGESWWYDWYEDYEGDEVPEADGDRRPDLPPDRSRQADSPDQDGSDQGVPGSAPDPPRASAGSSPSHRGPEELPQPPISGTKNQPVDEMSVDDAFIMGVLRGWRLPQVISSALQTLWDEQLLGHRPAPHYQNYAMCQDENELYYQNEAWRDGSGDWWDYQSYYSYGEDDWWQDDWEAPEQASMPVANAVTEEPAEDPALREAQQAEKIAESLALDAQRTWAEAQKATQALRVWCSDVIYQSSGEVVSSPPLQLEGQGQVQGHVHGDYDYMRNFYAGKNKKDSKGKFDGKGKKGASLEAQAQWMKGKGKSYGVAPRTVNAYSAELCLHGLEISPALGLAASTTSPSKPELGILDCGATASAAPEAVLQGLILPFWSKTVFNDLRQLPLLHPSVMATLSPPQDQAAANSINFANPKPKAKAKPLDHTRAQPGVPRDPRASDKVWPCFNKHRPTKPQANNFGSWQHCGICDRRMMYVPRQGATGQRTSCKNPQMVQRCLKELQPLMEGRLPTAKVVRAMQAKIDGEEVLRTYITEAHASASGGELDLDAALAGTTVGDVKACLSDAHEMPVYLQRLFSGAMEVSECRLLAELVASGCESLLLVLNLASVAELLVEHHAAMNTVWRPDGSAALLLAIGISSRPGKLDIARELLVARADVNAWDKRGTTALMLTAERGAMPLHIAATRGHVAVADLLLRAGADKNVTNGDGKTARAEALMSGHAELVRVLR</sequence>
<dbReference type="Pfam" id="PF12796">
    <property type="entry name" value="Ank_2"/>
    <property type="match status" value="1"/>
</dbReference>
<evidence type="ECO:0000256" key="4">
    <source>
        <dbReference type="SAM" id="MobiDB-lite"/>
    </source>
</evidence>
<keyword evidence="2 3" id="KW-0040">ANK repeat</keyword>
<dbReference type="EMBL" id="CAJNIZ010013459">
    <property type="protein sequence ID" value="CAE7349446.1"/>
    <property type="molecule type" value="Genomic_DNA"/>
</dbReference>
<dbReference type="Proteomes" id="UP000649617">
    <property type="component" value="Unassembled WGS sequence"/>
</dbReference>
<feature type="compositionally biased region" description="Basic and acidic residues" evidence="4">
    <location>
        <begin position="173"/>
        <end position="189"/>
    </location>
</feature>
<evidence type="ECO:0000313" key="5">
    <source>
        <dbReference type="EMBL" id="CAE7349446.1"/>
    </source>
</evidence>
<dbReference type="AlphaFoldDB" id="A0A812PFL0"/>
<feature type="region of interest" description="Disordered" evidence="4">
    <location>
        <begin position="562"/>
        <end position="590"/>
    </location>
</feature>
<dbReference type="GO" id="GO:0085020">
    <property type="term" value="P:protein K6-linked ubiquitination"/>
    <property type="evidence" value="ECO:0007669"/>
    <property type="project" value="TreeGrafter"/>
</dbReference>
<accession>A0A812PFL0</accession>
<dbReference type="SUPFAM" id="SSF48403">
    <property type="entry name" value="Ankyrin repeat"/>
    <property type="match status" value="1"/>
</dbReference>
<keyword evidence="1" id="KW-0677">Repeat</keyword>
<evidence type="ECO:0000313" key="6">
    <source>
        <dbReference type="Proteomes" id="UP000649617"/>
    </source>
</evidence>
<evidence type="ECO:0000256" key="3">
    <source>
        <dbReference type="PROSITE-ProRule" id="PRU00023"/>
    </source>
</evidence>
<evidence type="ECO:0000256" key="1">
    <source>
        <dbReference type="ARBA" id="ARBA00022737"/>
    </source>
</evidence>
<keyword evidence="6" id="KW-1185">Reference proteome</keyword>
<reference evidence="5" key="1">
    <citation type="submission" date="2021-02" db="EMBL/GenBank/DDBJ databases">
        <authorList>
            <person name="Dougan E. K."/>
            <person name="Rhodes N."/>
            <person name="Thang M."/>
            <person name="Chan C."/>
        </authorList>
    </citation>
    <scope>NUCLEOTIDE SEQUENCE</scope>
</reference>
<dbReference type="GO" id="GO:0004842">
    <property type="term" value="F:ubiquitin-protein transferase activity"/>
    <property type="evidence" value="ECO:0007669"/>
    <property type="project" value="TreeGrafter"/>
</dbReference>
<organism evidence="5 6">
    <name type="scientific">Symbiodinium pilosum</name>
    <name type="common">Dinoflagellate</name>
    <dbReference type="NCBI Taxonomy" id="2952"/>
    <lineage>
        <taxon>Eukaryota</taxon>
        <taxon>Sar</taxon>
        <taxon>Alveolata</taxon>
        <taxon>Dinophyceae</taxon>
        <taxon>Suessiales</taxon>
        <taxon>Symbiodiniaceae</taxon>
        <taxon>Symbiodinium</taxon>
    </lineage>
</organism>
<dbReference type="InterPro" id="IPR036770">
    <property type="entry name" value="Ankyrin_rpt-contain_sf"/>
</dbReference>
<feature type="repeat" description="ANK" evidence="3">
    <location>
        <begin position="823"/>
        <end position="855"/>
    </location>
</feature>
<dbReference type="InterPro" id="IPR002110">
    <property type="entry name" value="Ankyrin_rpt"/>
</dbReference>
<feature type="region of interest" description="Disordered" evidence="4">
    <location>
        <begin position="167"/>
        <end position="237"/>
    </location>
</feature>
<dbReference type="Gene3D" id="1.25.40.20">
    <property type="entry name" value="Ankyrin repeat-containing domain"/>
    <property type="match status" value="2"/>
</dbReference>
<proteinExistence type="predicted"/>